<evidence type="ECO:0008006" key="4">
    <source>
        <dbReference type="Google" id="ProtNLM"/>
    </source>
</evidence>
<protein>
    <recommendedName>
        <fullName evidence="4">Integrase</fullName>
    </recommendedName>
</protein>
<comment type="caution">
    <text evidence="2">The sequence shown here is derived from an EMBL/GenBank/DDBJ whole genome shotgun (WGS) entry which is preliminary data.</text>
</comment>
<reference evidence="2 3" key="1">
    <citation type="journal article" date="2019" name="Int. J. Syst. Evol. Microbiol.">
        <title>The Global Catalogue of Microorganisms (GCM) 10K type strain sequencing project: providing services to taxonomists for standard genome sequencing and annotation.</title>
        <authorList>
            <consortium name="The Broad Institute Genomics Platform"/>
            <consortium name="The Broad Institute Genome Sequencing Center for Infectious Disease"/>
            <person name="Wu L."/>
            <person name="Ma J."/>
        </authorList>
    </citation>
    <scope>NUCLEOTIDE SEQUENCE [LARGE SCALE GENOMIC DNA]</scope>
    <source>
        <strain evidence="2 3">JCM 12393</strain>
    </source>
</reference>
<proteinExistence type="predicted"/>
<dbReference type="Proteomes" id="UP001499863">
    <property type="component" value="Unassembled WGS sequence"/>
</dbReference>
<feature type="region of interest" description="Disordered" evidence="1">
    <location>
        <begin position="49"/>
        <end position="75"/>
    </location>
</feature>
<organism evidence="2 3">
    <name type="scientific">Kitasatospora putterlickiae</name>
    <dbReference type="NCBI Taxonomy" id="221725"/>
    <lineage>
        <taxon>Bacteria</taxon>
        <taxon>Bacillati</taxon>
        <taxon>Actinomycetota</taxon>
        <taxon>Actinomycetes</taxon>
        <taxon>Kitasatosporales</taxon>
        <taxon>Streptomycetaceae</taxon>
        <taxon>Kitasatospora</taxon>
    </lineage>
</organism>
<evidence type="ECO:0000313" key="3">
    <source>
        <dbReference type="Proteomes" id="UP001499863"/>
    </source>
</evidence>
<feature type="region of interest" description="Disordered" evidence="1">
    <location>
        <begin position="1"/>
        <end position="28"/>
    </location>
</feature>
<name>A0ABN1YEQ6_9ACTN</name>
<dbReference type="EMBL" id="BAAAKJ010000319">
    <property type="protein sequence ID" value="GAA1407008.1"/>
    <property type="molecule type" value="Genomic_DNA"/>
</dbReference>
<accession>A0ABN1YEQ6</accession>
<keyword evidence="3" id="KW-1185">Reference proteome</keyword>
<sequence length="75" mass="8239">MVPPGELLLSTSHHDAHQRGHQGSLTNTSLANRIRRLVAWINQEATTQDLPGQTIPADPHGPISPSRWRRTLACA</sequence>
<gene>
    <name evidence="2" type="ORF">GCM10009639_55340</name>
</gene>
<evidence type="ECO:0000313" key="2">
    <source>
        <dbReference type="EMBL" id="GAA1407008.1"/>
    </source>
</evidence>
<evidence type="ECO:0000256" key="1">
    <source>
        <dbReference type="SAM" id="MobiDB-lite"/>
    </source>
</evidence>